<comment type="caution">
    <text evidence="10">The sequence shown here is derived from an EMBL/GenBank/DDBJ whole genome shotgun (WGS) entry which is preliminary data.</text>
</comment>
<dbReference type="Proteomes" id="UP001595075">
    <property type="component" value="Unassembled WGS sequence"/>
</dbReference>
<proteinExistence type="inferred from homology"/>
<feature type="transmembrane region" description="Helical" evidence="8">
    <location>
        <begin position="104"/>
        <end position="125"/>
    </location>
</feature>
<feature type="transmembrane region" description="Helical" evidence="8">
    <location>
        <begin position="398"/>
        <end position="420"/>
    </location>
</feature>
<name>A0ABR4CEZ2_9HELO</name>
<dbReference type="InterPro" id="IPR003663">
    <property type="entry name" value="Sugar/inositol_transpt"/>
</dbReference>
<feature type="transmembrane region" description="Helical" evidence="8">
    <location>
        <begin position="256"/>
        <end position="278"/>
    </location>
</feature>
<dbReference type="EMBL" id="JAZHXI010000009">
    <property type="protein sequence ID" value="KAL2068488.1"/>
    <property type="molecule type" value="Genomic_DNA"/>
</dbReference>
<sequence length="496" mass="54325">MNAYVLFIALVVALGGFVFGVDSGIIATTLGHKTFAVYMYGPSAKNAALTGAIVSVYNAGQAVGTFVTGYSADKFSRRWTICAAGTIATFGGALQAAAQNVGMMIAGRFFAGLACGMILSVVPVYIAEVSPPKNRGFIVGLQGMMISIGFMVANWIGYAGGFAYGNAQWRIPLAMQIPGAILLSIGCFFIPYTPRWLVGKERYNEAKQVIIRLHGDASETFISQEFTQIHDQIILEREGRNANVFLSIKNLFSRRYFRRTATACFILMMGQLSGSTVIQNYQSIFYASVGYTGRTALLISGIYGFMGVFGQIAYLCFVADKWLRTRTLWIGSAFLCVMISIIMALSAEFPTGTTDPSGPRAAIAFIFIYSFGYALFFNAMVWVVPVELFPFFLRSKGLGLAVFCKAVVAIVLAQITPIAIQHVQWRYYSLFIACNFIAGLIYYYFLPETKGKSLEEIAELFGDALATEHLENLDVSKKDSTLTSGEARHIESRKVL</sequence>
<feature type="transmembrane region" description="Helical" evidence="8">
    <location>
        <begin position="298"/>
        <end position="317"/>
    </location>
</feature>
<keyword evidence="11" id="KW-1185">Reference proteome</keyword>
<dbReference type="PANTHER" id="PTHR48022">
    <property type="entry name" value="PLASTIDIC GLUCOSE TRANSPORTER 4"/>
    <property type="match status" value="1"/>
</dbReference>
<evidence type="ECO:0000256" key="4">
    <source>
        <dbReference type="ARBA" id="ARBA00022692"/>
    </source>
</evidence>
<evidence type="ECO:0000313" key="10">
    <source>
        <dbReference type="EMBL" id="KAL2068488.1"/>
    </source>
</evidence>
<accession>A0ABR4CEZ2</accession>
<evidence type="ECO:0000256" key="2">
    <source>
        <dbReference type="ARBA" id="ARBA00010992"/>
    </source>
</evidence>
<evidence type="ECO:0000256" key="7">
    <source>
        <dbReference type="RuleBase" id="RU003346"/>
    </source>
</evidence>
<feature type="transmembrane region" description="Helical" evidence="8">
    <location>
        <begin position="137"/>
        <end position="157"/>
    </location>
</feature>
<comment type="similarity">
    <text evidence="2 7">Belongs to the major facilitator superfamily. Sugar transporter (TC 2.A.1.1) family.</text>
</comment>
<reference evidence="10 11" key="1">
    <citation type="journal article" date="2024" name="Commun. Biol.">
        <title>Comparative genomic analysis of thermophilic fungi reveals convergent evolutionary adaptations and gene losses.</title>
        <authorList>
            <person name="Steindorff A.S."/>
            <person name="Aguilar-Pontes M.V."/>
            <person name="Robinson A.J."/>
            <person name="Andreopoulos B."/>
            <person name="LaButti K."/>
            <person name="Kuo A."/>
            <person name="Mondo S."/>
            <person name="Riley R."/>
            <person name="Otillar R."/>
            <person name="Haridas S."/>
            <person name="Lipzen A."/>
            <person name="Grimwood J."/>
            <person name="Schmutz J."/>
            <person name="Clum A."/>
            <person name="Reid I.D."/>
            <person name="Moisan M.C."/>
            <person name="Butler G."/>
            <person name="Nguyen T.T.M."/>
            <person name="Dewar K."/>
            <person name="Conant G."/>
            <person name="Drula E."/>
            <person name="Henrissat B."/>
            <person name="Hansel C."/>
            <person name="Singer S."/>
            <person name="Hutchinson M.I."/>
            <person name="de Vries R.P."/>
            <person name="Natvig D.O."/>
            <person name="Powell A.J."/>
            <person name="Tsang A."/>
            <person name="Grigoriev I.V."/>
        </authorList>
    </citation>
    <scope>NUCLEOTIDE SEQUENCE [LARGE SCALE GENOMIC DNA]</scope>
    <source>
        <strain evidence="10 11">CBS 494.80</strain>
    </source>
</reference>
<feature type="transmembrane region" description="Helical" evidence="8">
    <location>
        <begin position="426"/>
        <end position="445"/>
    </location>
</feature>
<evidence type="ECO:0000256" key="6">
    <source>
        <dbReference type="ARBA" id="ARBA00023136"/>
    </source>
</evidence>
<keyword evidence="3 7" id="KW-0813">Transport</keyword>
<evidence type="ECO:0000256" key="1">
    <source>
        <dbReference type="ARBA" id="ARBA00004141"/>
    </source>
</evidence>
<dbReference type="PRINTS" id="PR00171">
    <property type="entry name" value="SUGRTRNSPORT"/>
</dbReference>
<keyword evidence="5 8" id="KW-1133">Transmembrane helix</keyword>
<feature type="transmembrane region" description="Helical" evidence="8">
    <location>
        <begin position="79"/>
        <end position="98"/>
    </location>
</feature>
<feature type="transmembrane region" description="Helical" evidence="8">
    <location>
        <begin position="169"/>
        <end position="192"/>
    </location>
</feature>
<keyword evidence="4 8" id="KW-0812">Transmembrane</keyword>
<feature type="transmembrane region" description="Helical" evidence="8">
    <location>
        <begin position="47"/>
        <end position="67"/>
    </location>
</feature>
<feature type="transmembrane region" description="Helical" evidence="8">
    <location>
        <begin position="361"/>
        <end position="386"/>
    </location>
</feature>
<dbReference type="InterPro" id="IPR005828">
    <property type="entry name" value="MFS_sugar_transport-like"/>
</dbReference>
<gene>
    <name evidence="10" type="ORF">VTL71DRAFT_16586</name>
</gene>
<dbReference type="InterPro" id="IPR050360">
    <property type="entry name" value="MFS_Sugar_Transporters"/>
</dbReference>
<dbReference type="InterPro" id="IPR020846">
    <property type="entry name" value="MFS_dom"/>
</dbReference>
<feature type="transmembrane region" description="Helical" evidence="8">
    <location>
        <begin position="329"/>
        <end position="349"/>
    </location>
</feature>
<dbReference type="InterPro" id="IPR036259">
    <property type="entry name" value="MFS_trans_sf"/>
</dbReference>
<dbReference type="PROSITE" id="PS50850">
    <property type="entry name" value="MFS"/>
    <property type="match status" value="1"/>
</dbReference>
<dbReference type="SUPFAM" id="SSF103473">
    <property type="entry name" value="MFS general substrate transporter"/>
    <property type="match status" value="1"/>
</dbReference>
<protein>
    <recommendedName>
        <fullName evidence="9">Major facilitator superfamily (MFS) profile domain-containing protein</fullName>
    </recommendedName>
</protein>
<dbReference type="Gene3D" id="1.20.1250.20">
    <property type="entry name" value="MFS general substrate transporter like domains"/>
    <property type="match status" value="1"/>
</dbReference>
<evidence type="ECO:0000313" key="11">
    <source>
        <dbReference type="Proteomes" id="UP001595075"/>
    </source>
</evidence>
<evidence type="ECO:0000256" key="3">
    <source>
        <dbReference type="ARBA" id="ARBA00022448"/>
    </source>
</evidence>
<keyword evidence="6 8" id="KW-0472">Membrane</keyword>
<dbReference type="PROSITE" id="PS00217">
    <property type="entry name" value="SUGAR_TRANSPORT_2"/>
    <property type="match status" value="1"/>
</dbReference>
<evidence type="ECO:0000259" key="9">
    <source>
        <dbReference type="PROSITE" id="PS50850"/>
    </source>
</evidence>
<evidence type="ECO:0000256" key="5">
    <source>
        <dbReference type="ARBA" id="ARBA00022989"/>
    </source>
</evidence>
<dbReference type="NCBIfam" id="TIGR00879">
    <property type="entry name" value="SP"/>
    <property type="match status" value="1"/>
</dbReference>
<evidence type="ECO:0000256" key="8">
    <source>
        <dbReference type="SAM" id="Phobius"/>
    </source>
</evidence>
<dbReference type="PANTHER" id="PTHR48022:SF11">
    <property type="entry name" value="MONOSACCHARIDE TRANSPORTER (HXT8), PUTATIVE (AFU_ORTHOLOGUE AFUA_2G08120)-RELATED"/>
    <property type="match status" value="1"/>
</dbReference>
<organism evidence="10 11">
    <name type="scientific">Oculimacula yallundae</name>
    <dbReference type="NCBI Taxonomy" id="86028"/>
    <lineage>
        <taxon>Eukaryota</taxon>
        <taxon>Fungi</taxon>
        <taxon>Dikarya</taxon>
        <taxon>Ascomycota</taxon>
        <taxon>Pezizomycotina</taxon>
        <taxon>Leotiomycetes</taxon>
        <taxon>Helotiales</taxon>
        <taxon>Ploettnerulaceae</taxon>
        <taxon>Oculimacula</taxon>
    </lineage>
</organism>
<dbReference type="InterPro" id="IPR005829">
    <property type="entry name" value="Sugar_transporter_CS"/>
</dbReference>
<dbReference type="Pfam" id="PF00083">
    <property type="entry name" value="Sugar_tr"/>
    <property type="match status" value="1"/>
</dbReference>
<comment type="subcellular location">
    <subcellularLocation>
        <location evidence="1">Membrane</location>
        <topology evidence="1">Multi-pass membrane protein</topology>
    </subcellularLocation>
</comment>
<feature type="domain" description="Major facilitator superfamily (MFS) profile" evidence="9">
    <location>
        <begin position="8"/>
        <end position="450"/>
    </location>
</feature>